<feature type="transmembrane region" description="Helical" evidence="2">
    <location>
        <begin position="20"/>
        <end position="46"/>
    </location>
</feature>
<evidence type="ECO:0000313" key="3">
    <source>
        <dbReference type="EMBL" id="AXI09538.1"/>
    </source>
</evidence>
<organism evidence="3 4">
    <name type="scientific">Oceanobacillus zhaokaii</name>
    <dbReference type="NCBI Taxonomy" id="2052660"/>
    <lineage>
        <taxon>Bacteria</taxon>
        <taxon>Bacillati</taxon>
        <taxon>Bacillota</taxon>
        <taxon>Bacilli</taxon>
        <taxon>Bacillales</taxon>
        <taxon>Bacillaceae</taxon>
        <taxon>Oceanobacillus</taxon>
    </lineage>
</organism>
<keyword evidence="4" id="KW-1185">Reference proteome</keyword>
<reference evidence="4" key="1">
    <citation type="submission" date="2017-11" db="EMBL/GenBank/DDBJ databases">
        <authorList>
            <person name="Zhu W."/>
        </authorList>
    </citation>
    <scope>NUCLEOTIDE SEQUENCE [LARGE SCALE GENOMIC DNA]</scope>
    <source>
        <strain evidence="4">160</strain>
    </source>
</reference>
<protein>
    <submittedName>
        <fullName evidence="3">Uncharacterized protein</fullName>
    </submittedName>
</protein>
<dbReference type="KEGG" id="ocn:CUC15_11660"/>
<evidence type="ECO:0000313" key="4">
    <source>
        <dbReference type="Proteomes" id="UP000253908"/>
    </source>
</evidence>
<keyword evidence="2" id="KW-0472">Membrane</keyword>
<dbReference type="AlphaFoldDB" id="A0A345PHQ8"/>
<dbReference type="Proteomes" id="UP000253908">
    <property type="component" value="Chromosome"/>
</dbReference>
<keyword evidence="1" id="KW-0175">Coiled coil</keyword>
<gene>
    <name evidence="3" type="ORF">CUC15_11660</name>
</gene>
<evidence type="ECO:0000256" key="1">
    <source>
        <dbReference type="SAM" id="Coils"/>
    </source>
</evidence>
<keyword evidence="2" id="KW-1133">Transmembrane helix</keyword>
<dbReference type="RefSeq" id="WP_114916826.1">
    <property type="nucleotide sequence ID" value="NZ_CP024848.1"/>
</dbReference>
<keyword evidence="2" id="KW-0812">Transmembrane</keyword>
<dbReference type="EMBL" id="CP024848">
    <property type="protein sequence ID" value="AXI09538.1"/>
    <property type="molecule type" value="Genomic_DNA"/>
</dbReference>
<name>A0A345PHQ8_9BACI</name>
<dbReference type="OrthoDB" id="2385264at2"/>
<feature type="coiled-coil region" evidence="1">
    <location>
        <begin position="261"/>
        <end position="326"/>
    </location>
</feature>
<proteinExistence type="predicted"/>
<sequence length="710" mass="79757">MKNKVKTAFRRFIVKENGAVSIYVIIVTLLLFLFNAVLIDFVRIMVAEYQVEQASKSAMRSAFSSFNKNVQNKGLFVINEGAESPEQIFEDVFEKNLMVNEDGYYKFVDTTMESTSFSANENRSYSNTEIVKHQILEDMKYTAPIEFGKIIADGILPYSCTMQEAEVYVDISKDVNKLVADRDEAMGKAVEHLIKAHSDLDGTKGKVNNPSSSTYPAVNNLEDAKKHFSTYIEEVDTAFENDLEDLLRDILKSGKDSEKELKEARKDLIDAQSINKNIQKKIDDTRKEVDQKYDNLSSSECSDSSLSTVENQLEELTEQINEYVLEDTFFVNAISKTDKAKNSVNGGSPGSSATLVPYVDYQITDFTQLISGDGTFNAAINLVKTYFNTALDDTEEVRKYVDDNYEETETGDTGNNGGLKDAFEALNKIKDVINKGMALNSDFANYTELQSLVSNYGSASENSIQDLDMDVPEQAAQDAFDMIGSLFHNLGNMALDIRDQTYINEYILTRFKSDDKLGLMDPGSYPDNFLYINREVEYILYGSHTPGVNYGYALLELTATRFAFNFIAAFTKDPVKVIPHPLPKFLAATSWAFMRTVEDVGNLTNGKKVPLIDIKGIKPFATDYKFYLRLFLLMHPDSDDTRINRIQAVVDKKVPEDLISAPTYATAKAEASIDLWFLPGIIELLGTSGILEGKVKNGRYYIEAEVDYSY</sequence>
<accession>A0A345PHQ8</accession>
<evidence type="ECO:0000256" key="2">
    <source>
        <dbReference type="SAM" id="Phobius"/>
    </source>
</evidence>